<dbReference type="InterPro" id="IPR000477">
    <property type="entry name" value="RT_dom"/>
</dbReference>
<keyword evidence="3" id="KW-0808">Transferase</keyword>
<reference evidence="3 4" key="1">
    <citation type="submission" date="2016-10" db="EMBL/GenBank/DDBJ databases">
        <authorList>
            <person name="de Groot N.N."/>
        </authorList>
    </citation>
    <scope>NUCLEOTIDE SEQUENCE [LARGE SCALE GENOMIC DNA]</scope>
    <source>
        <strain evidence="3 4">Nl7</strain>
    </source>
</reference>
<protein>
    <submittedName>
        <fullName evidence="3">Reverse transcriptase (RNA-dependent DNA polymerase)</fullName>
    </submittedName>
</protein>
<dbReference type="CDD" id="cd01646">
    <property type="entry name" value="RT_Bac_retron_I"/>
    <property type="match status" value="1"/>
</dbReference>
<feature type="domain" description="Reverse transcriptase" evidence="2">
    <location>
        <begin position="49"/>
        <end position="279"/>
    </location>
</feature>
<keyword evidence="3" id="KW-0695">RNA-directed DNA polymerase</keyword>
<dbReference type="AlphaFoldDB" id="A0A1I0CPG6"/>
<dbReference type="Pfam" id="PF00078">
    <property type="entry name" value="RVT_1"/>
    <property type="match status" value="1"/>
</dbReference>
<dbReference type="RefSeq" id="WP_074706760.1">
    <property type="nucleotide sequence ID" value="NZ_FOHI01000004.1"/>
</dbReference>
<dbReference type="Proteomes" id="UP000183339">
    <property type="component" value="Unassembled WGS sequence"/>
</dbReference>
<proteinExistence type="inferred from homology"/>
<dbReference type="PANTHER" id="PTHR34047:SF8">
    <property type="entry name" value="PROTEIN YKFC"/>
    <property type="match status" value="1"/>
</dbReference>
<dbReference type="OrthoDB" id="9780724at2"/>
<name>A0A1I0CPG6_9PROT</name>
<organism evidence="3 4">
    <name type="scientific">Nitrosospira multiformis</name>
    <dbReference type="NCBI Taxonomy" id="1231"/>
    <lineage>
        <taxon>Bacteria</taxon>
        <taxon>Pseudomonadati</taxon>
        <taxon>Pseudomonadota</taxon>
        <taxon>Betaproteobacteria</taxon>
        <taxon>Nitrosomonadales</taxon>
        <taxon>Nitrosomonadaceae</taxon>
        <taxon>Nitrosospira</taxon>
    </lineage>
</organism>
<evidence type="ECO:0000313" key="3">
    <source>
        <dbReference type="EMBL" id="SET21410.1"/>
    </source>
</evidence>
<keyword evidence="3" id="KW-0548">Nucleotidyltransferase</keyword>
<dbReference type="GO" id="GO:0003964">
    <property type="term" value="F:RNA-directed DNA polymerase activity"/>
    <property type="evidence" value="ECO:0007669"/>
    <property type="project" value="UniProtKB-KW"/>
</dbReference>
<comment type="similarity">
    <text evidence="1">Belongs to the bacterial reverse transcriptase family.</text>
</comment>
<accession>A0A1I0CPG6</accession>
<dbReference type="InterPro" id="IPR051083">
    <property type="entry name" value="GrpII_Intron_Splice-Mob/Def"/>
</dbReference>
<dbReference type="PANTHER" id="PTHR34047">
    <property type="entry name" value="NUCLEAR INTRON MATURASE 1, MITOCHONDRIAL-RELATED"/>
    <property type="match status" value="1"/>
</dbReference>
<dbReference type="PROSITE" id="PS50878">
    <property type="entry name" value="RT_POL"/>
    <property type="match status" value="1"/>
</dbReference>
<evidence type="ECO:0000256" key="1">
    <source>
        <dbReference type="ARBA" id="ARBA00034120"/>
    </source>
</evidence>
<evidence type="ECO:0000313" key="4">
    <source>
        <dbReference type="Proteomes" id="UP000183339"/>
    </source>
</evidence>
<dbReference type="EMBL" id="FOHI01000004">
    <property type="protein sequence ID" value="SET21410.1"/>
    <property type="molecule type" value="Genomic_DNA"/>
</dbReference>
<sequence>MSQPLKTLISPDALDFAINHISDYYDTDFFPRAEEFVAIRFSWDEVKNYILESDLDRILSATPLVEPWPKPRSGFRIVHRPEPLDSIVYAALAKTIASHVEGARASPEVACSYRISESDRSFFTEGSGFHVYRERCENLSKVFPFVLSADISDFYNKIYLHRLQNAIQSAIDNPNGISKRIEYFLTTLNTKASQGIPVGPAASIIMAEATLIDADQFIFGRGFEHVRYVDDFRIFGSSHQQLRELLQDFCIYLHENQRLSLSSEKTHISKSEDFIRQELNNQYQLEKLEILGEIEVVNPYTMEVNVGLALIDNAGEILSDALARITKFDTLDLGVIRAIIRRAKAHGIKDIVPNLISNIEFFAPAVNDIALYLDSISDKDFISAHATQLAELCDHPAANMRAVRLWLEWYFSRHIELLKITKIRAFVFSSKRLRPQACAAITLKNQAWIKDRKSQMLHYASWDRRSILLAAKVLSRDEREKWLAPLVKSESLSRMDKWMADWVIAGAPLHYFDDDDNIPF</sequence>
<gene>
    <name evidence="3" type="ORF">SAMN05216412_10431</name>
</gene>
<evidence type="ECO:0000259" key="2">
    <source>
        <dbReference type="PROSITE" id="PS50878"/>
    </source>
</evidence>